<reference evidence="3 4" key="1">
    <citation type="submission" date="2019-08" db="EMBL/GenBank/DDBJ databases">
        <title>Whole genome of Aphis craccivora.</title>
        <authorList>
            <person name="Voronova N.V."/>
            <person name="Shulinski R.S."/>
            <person name="Bandarenka Y.V."/>
            <person name="Zhorov D.G."/>
            <person name="Warner D."/>
        </authorList>
    </citation>
    <scope>NUCLEOTIDE SEQUENCE [LARGE SCALE GENOMIC DNA]</scope>
    <source>
        <strain evidence="3">180601</strain>
        <tissue evidence="3">Whole Body</tissue>
    </source>
</reference>
<dbReference type="AlphaFoldDB" id="A0A6G0X6Q2"/>
<organism evidence="3 4">
    <name type="scientific">Aphis craccivora</name>
    <name type="common">Cowpea aphid</name>
    <dbReference type="NCBI Taxonomy" id="307492"/>
    <lineage>
        <taxon>Eukaryota</taxon>
        <taxon>Metazoa</taxon>
        <taxon>Ecdysozoa</taxon>
        <taxon>Arthropoda</taxon>
        <taxon>Hexapoda</taxon>
        <taxon>Insecta</taxon>
        <taxon>Pterygota</taxon>
        <taxon>Neoptera</taxon>
        <taxon>Paraneoptera</taxon>
        <taxon>Hemiptera</taxon>
        <taxon>Sternorrhyncha</taxon>
        <taxon>Aphidomorpha</taxon>
        <taxon>Aphidoidea</taxon>
        <taxon>Aphididae</taxon>
        <taxon>Aphidini</taxon>
        <taxon>Aphis</taxon>
        <taxon>Aphis</taxon>
    </lineage>
</organism>
<evidence type="ECO:0000256" key="1">
    <source>
        <dbReference type="ARBA" id="ARBA00004123"/>
    </source>
</evidence>
<dbReference type="GO" id="GO:0003677">
    <property type="term" value="F:DNA binding"/>
    <property type="evidence" value="ECO:0007669"/>
    <property type="project" value="InterPro"/>
</dbReference>
<dbReference type="InterPro" id="IPR007889">
    <property type="entry name" value="HTH_Psq"/>
</dbReference>
<proteinExistence type="predicted"/>
<dbReference type="Gene3D" id="1.10.10.60">
    <property type="entry name" value="Homeodomain-like"/>
    <property type="match status" value="1"/>
</dbReference>
<keyword evidence="4" id="KW-1185">Reference proteome</keyword>
<dbReference type="EMBL" id="VUJU01008086">
    <property type="protein sequence ID" value="KAF0735690.1"/>
    <property type="molecule type" value="Genomic_DNA"/>
</dbReference>
<comment type="subcellular location">
    <subcellularLocation>
        <location evidence="1">Nucleus</location>
    </subcellularLocation>
</comment>
<dbReference type="OrthoDB" id="10035668at2759"/>
<evidence type="ECO:0000313" key="4">
    <source>
        <dbReference type="Proteomes" id="UP000478052"/>
    </source>
</evidence>
<dbReference type="Pfam" id="PF05225">
    <property type="entry name" value="HTH_psq"/>
    <property type="match status" value="1"/>
</dbReference>
<protein>
    <submittedName>
        <fullName evidence="3">HTH psq-type domain-containing protein</fullName>
    </submittedName>
</protein>
<name>A0A6G0X6Q2_APHCR</name>
<dbReference type="InterPro" id="IPR009057">
    <property type="entry name" value="Homeodomain-like_sf"/>
</dbReference>
<evidence type="ECO:0000313" key="3">
    <source>
        <dbReference type="EMBL" id="KAF0735690.1"/>
    </source>
</evidence>
<comment type="caution">
    <text evidence="3">The sequence shown here is derived from an EMBL/GenBank/DDBJ whole genome shotgun (WGS) entry which is preliminary data.</text>
</comment>
<gene>
    <name evidence="3" type="ORF">FWK35_00032151</name>
</gene>
<dbReference type="GO" id="GO:0005634">
    <property type="term" value="C:nucleus"/>
    <property type="evidence" value="ECO:0007669"/>
    <property type="project" value="UniProtKB-SubCell"/>
</dbReference>
<sequence>GKMVRSYVRKTKKGDAYTKEELLQATNAIISKQMTVSIAARLYRIPRTTLYDHINERRGMKSTTKGRNTALSLAVEKSLAQSLTIMEKYGHGLSRTEAHQIYNVDESGFSTVPTKQPKVIYPTGTKRVAKEVTAERGKNVTIVCGVSAIGTYIPPFLIFPRKRLKPEFLIGADWSTHCLTPNTIDYGTICQSGPSTTDGLEVIFPPTISKFPNLPELPTAKQNITRKPRAKLPSIIITCTPVKIKKKLFVNGSSSSENEEPQYVITDNEDSADEECLYYNEPFKNDVMGETWICCIECKRWAH</sequence>
<evidence type="ECO:0000259" key="2">
    <source>
        <dbReference type="Pfam" id="PF05225"/>
    </source>
</evidence>
<accession>A0A6G0X6Q2</accession>
<feature type="domain" description="HTH psq-type" evidence="2">
    <location>
        <begin position="19"/>
        <end position="60"/>
    </location>
</feature>
<feature type="non-terminal residue" evidence="3">
    <location>
        <position position="1"/>
    </location>
</feature>
<dbReference type="Proteomes" id="UP000478052">
    <property type="component" value="Unassembled WGS sequence"/>
</dbReference>
<dbReference type="SUPFAM" id="SSF46689">
    <property type="entry name" value="Homeodomain-like"/>
    <property type="match status" value="1"/>
</dbReference>